<proteinExistence type="predicted"/>
<organism evidence="1 2">
    <name type="scientific">Actinoplanes philippinensis</name>
    <dbReference type="NCBI Taxonomy" id="35752"/>
    <lineage>
        <taxon>Bacteria</taxon>
        <taxon>Bacillati</taxon>
        <taxon>Actinomycetota</taxon>
        <taxon>Actinomycetes</taxon>
        <taxon>Micromonosporales</taxon>
        <taxon>Micromonosporaceae</taxon>
        <taxon>Actinoplanes</taxon>
    </lineage>
</organism>
<dbReference type="STRING" id="35752.SAMN05421541_108135"/>
<name>A0A1I2HJ11_9ACTN</name>
<evidence type="ECO:0000313" key="2">
    <source>
        <dbReference type="Proteomes" id="UP000199645"/>
    </source>
</evidence>
<evidence type="ECO:0000313" key="1">
    <source>
        <dbReference type="EMBL" id="SFF28451.1"/>
    </source>
</evidence>
<dbReference type="OrthoDB" id="2735059at2"/>
<keyword evidence="2" id="KW-1185">Reference proteome</keyword>
<accession>A0A1I2HJ11</accession>
<sequence>MTIDPLAAYDALLARAAWVIGRVEIDNAADGLRLSIQARATAPGAGEAPVLHFTGVTGLEFHQEAGDLPLGLQIVDMAADGWEDLRWRVTDPEYGIASFWCAGFTVGEH</sequence>
<dbReference type="Proteomes" id="UP000199645">
    <property type="component" value="Unassembled WGS sequence"/>
</dbReference>
<dbReference type="EMBL" id="FONV01000008">
    <property type="protein sequence ID" value="SFF28451.1"/>
    <property type="molecule type" value="Genomic_DNA"/>
</dbReference>
<dbReference type="RefSeq" id="WP_093616928.1">
    <property type="nucleotide sequence ID" value="NZ_BOMT01000085.1"/>
</dbReference>
<gene>
    <name evidence="1" type="ORF">SAMN05421541_108135</name>
</gene>
<protein>
    <submittedName>
        <fullName evidence="1">Uncharacterized protein</fullName>
    </submittedName>
</protein>
<dbReference type="AlphaFoldDB" id="A0A1I2HJ11"/>
<reference evidence="1 2" key="1">
    <citation type="submission" date="2016-10" db="EMBL/GenBank/DDBJ databases">
        <authorList>
            <person name="de Groot N.N."/>
        </authorList>
    </citation>
    <scope>NUCLEOTIDE SEQUENCE [LARGE SCALE GENOMIC DNA]</scope>
    <source>
        <strain evidence="1 2">DSM 43019</strain>
    </source>
</reference>